<sequence length="267" mass="31591">MINKPKLFILCIIVVLSQGCATHEHIKVKYTAEKLTNNDLVRKSYKFGAEQEASVGDTVIYIENIYNYDIKNLVKVNTYVANGDLSLFFPNGKINFFNDTPYYSIYKYKNINLIQSKIIPRNIREEWVVYLPVNSAQKIVGDNLFYSRRYRYHSNFYNKIVELEDHPNFEFDVSRGGRVFNFVGKTIRTIDNSDVDIFRQELTYIGKSNNTIKFLYREYYKNKIREAFTHEVSYDLDEDNIIRYKTIRIEVLDSTNETIKYKVISDK</sequence>
<dbReference type="KEGG" id="mech:Q9L42_020260"/>
<proteinExistence type="predicted"/>
<evidence type="ECO:0000313" key="1">
    <source>
        <dbReference type="EMBL" id="XBS22649.1"/>
    </source>
</evidence>
<dbReference type="RefSeq" id="WP_305910491.1">
    <property type="nucleotide sequence ID" value="NZ_CP157744.1"/>
</dbReference>
<organism evidence="1 2">
    <name type="scientific">Methylomarinum roseum</name>
    <dbReference type="NCBI Taxonomy" id="3067653"/>
    <lineage>
        <taxon>Bacteria</taxon>
        <taxon>Pseudomonadati</taxon>
        <taxon>Pseudomonadota</taxon>
        <taxon>Gammaproteobacteria</taxon>
        <taxon>Methylococcales</taxon>
        <taxon>Methylococcaceae</taxon>
        <taxon>Methylomarinum</taxon>
    </lineage>
</organism>
<geneLocation type="plasmid" evidence="1 2">
    <name>unnamed2</name>
</geneLocation>
<reference evidence="1 2" key="1">
    <citation type="journal article" date="2024" name="Microbiology">
        <title>Methylomarinum rosea sp. nov., a novel halophilic methanotrophic bacterium from the hypersaline Lake Elton.</title>
        <authorList>
            <person name="Suleimanov R.Z."/>
            <person name="Oshkin I.Y."/>
            <person name="Danilova O.V."/>
            <person name="Suzina N.E."/>
            <person name="Dedysh S.N."/>
        </authorList>
    </citation>
    <scope>NUCLEOTIDE SEQUENCE [LARGE SCALE GENOMIC DNA]</scope>
    <source>
        <strain evidence="1 2">Ch1-1</strain>
        <plasmid evidence="2">unnamed2</plasmid>
    </source>
</reference>
<evidence type="ECO:0000313" key="2">
    <source>
        <dbReference type="Proteomes" id="UP001225378"/>
    </source>
</evidence>
<dbReference type="AlphaFoldDB" id="A0AAU7P0C5"/>
<keyword evidence="2" id="KW-1185">Reference proteome</keyword>
<keyword evidence="1" id="KW-0614">Plasmid</keyword>
<dbReference type="EMBL" id="CP157744">
    <property type="protein sequence ID" value="XBS22649.1"/>
    <property type="molecule type" value="Genomic_DNA"/>
</dbReference>
<name>A0AAU7P0C5_9GAMM</name>
<gene>
    <name evidence="1" type="ORF">Q9L42_020260</name>
</gene>
<accession>A0AAU7P0C5</accession>
<dbReference type="Proteomes" id="UP001225378">
    <property type="component" value="Plasmid unnamed2"/>
</dbReference>
<protein>
    <submittedName>
        <fullName evidence="1">Uncharacterized protein</fullName>
    </submittedName>
</protein>
<dbReference type="PROSITE" id="PS51257">
    <property type="entry name" value="PROKAR_LIPOPROTEIN"/>
    <property type="match status" value="1"/>
</dbReference>